<dbReference type="AlphaFoldDB" id="A0A238JBS4"/>
<evidence type="ECO:0000313" key="2">
    <source>
        <dbReference type="Proteomes" id="UP000225972"/>
    </source>
</evidence>
<proteinExistence type="predicted"/>
<gene>
    <name evidence="1" type="ORF">TRP8649_01409</name>
</gene>
<reference evidence="2" key="1">
    <citation type="submission" date="2017-05" db="EMBL/GenBank/DDBJ databases">
        <authorList>
            <person name="Rodrigo-Torres L."/>
            <person name="Arahal R. D."/>
            <person name="Lucena T."/>
        </authorList>
    </citation>
    <scope>NUCLEOTIDE SEQUENCE [LARGE SCALE GENOMIC DNA]</scope>
    <source>
        <strain evidence="2">CECT 8649</strain>
    </source>
</reference>
<accession>A0A238JBS4</accession>
<evidence type="ECO:0000313" key="1">
    <source>
        <dbReference type="EMBL" id="SMX27306.1"/>
    </source>
</evidence>
<keyword evidence="2" id="KW-1185">Reference proteome</keyword>
<organism evidence="1 2">
    <name type="scientific">Pelagimonas phthalicica</name>
    <dbReference type="NCBI Taxonomy" id="1037362"/>
    <lineage>
        <taxon>Bacteria</taxon>
        <taxon>Pseudomonadati</taxon>
        <taxon>Pseudomonadota</taxon>
        <taxon>Alphaproteobacteria</taxon>
        <taxon>Rhodobacterales</taxon>
        <taxon>Roseobacteraceae</taxon>
        <taxon>Pelagimonas</taxon>
    </lineage>
</organism>
<dbReference type="Proteomes" id="UP000225972">
    <property type="component" value="Unassembled WGS sequence"/>
</dbReference>
<name>A0A238JBS4_9RHOB</name>
<sequence>MNRESCAPGRGHGIFEREMSFRRRVSAILFPFMSSEAIAKTSKFLISTQRKLARSTHAQEFVRRGVLQFELFEEVG</sequence>
<protein>
    <submittedName>
        <fullName evidence="1">Uncharacterized protein</fullName>
    </submittedName>
</protein>
<dbReference type="EMBL" id="FXXP01000001">
    <property type="protein sequence ID" value="SMX27306.1"/>
    <property type="molecule type" value="Genomic_DNA"/>
</dbReference>